<evidence type="ECO:0000313" key="8">
    <source>
        <dbReference type="Proteomes" id="UP000199577"/>
    </source>
</evidence>
<dbReference type="PANTHER" id="PTHR43133:SF46">
    <property type="entry name" value="RNA POLYMERASE SIGMA-70 FACTOR ECF SUBFAMILY"/>
    <property type="match status" value="1"/>
</dbReference>
<evidence type="ECO:0000313" key="7">
    <source>
        <dbReference type="EMBL" id="SFC32317.1"/>
    </source>
</evidence>
<dbReference type="InterPro" id="IPR014284">
    <property type="entry name" value="RNA_pol_sigma-70_dom"/>
</dbReference>
<dbReference type="SUPFAM" id="SSF88946">
    <property type="entry name" value="Sigma2 domain of RNA polymerase sigma factors"/>
    <property type="match status" value="1"/>
</dbReference>
<dbReference type="Gene3D" id="1.10.1740.10">
    <property type="match status" value="1"/>
</dbReference>
<dbReference type="OrthoDB" id="679904at2"/>
<dbReference type="Proteomes" id="UP000199577">
    <property type="component" value="Unassembled WGS sequence"/>
</dbReference>
<dbReference type="PANTHER" id="PTHR43133">
    <property type="entry name" value="RNA POLYMERASE ECF-TYPE SIGMA FACTO"/>
    <property type="match status" value="1"/>
</dbReference>
<proteinExistence type="inferred from homology"/>
<dbReference type="Pfam" id="PF04542">
    <property type="entry name" value="Sigma70_r2"/>
    <property type="match status" value="1"/>
</dbReference>
<organism evidence="7 8">
    <name type="scientific">Parapedobacter composti</name>
    <dbReference type="NCBI Taxonomy" id="623281"/>
    <lineage>
        <taxon>Bacteria</taxon>
        <taxon>Pseudomonadati</taxon>
        <taxon>Bacteroidota</taxon>
        <taxon>Sphingobacteriia</taxon>
        <taxon>Sphingobacteriales</taxon>
        <taxon>Sphingobacteriaceae</taxon>
        <taxon>Parapedobacter</taxon>
    </lineage>
</organism>
<evidence type="ECO:0000256" key="3">
    <source>
        <dbReference type="ARBA" id="ARBA00023082"/>
    </source>
</evidence>
<dbReference type="SUPFAM" id="SSF88659">
    <property type="entry name" value="Sigma3 and sigma4 domains of RNA polymerase sigma factors"/>
    <property type="match status" value="1"/>
</dbReference>
<keyword evidence="8" id="KW-1185">Reference proteome</keyword>
<dbReference type="InterPro" id="IPR013325">
    <property type="entry name" value="RNA_pol_sigma_r2"/>
</dbReference>
<dbReference type="InterPro" id="IPR011991">
    <property type="entry name" value="ArsR-like_HTH"/>
</dbReference>
<dbReference type="CDD" id="cd00090">
    <property type="entry name" value="HTH_ARSR"/>
    <property type="match status" value="1"/>
</dbReference>
<evidence type="ECO:0000259" key="5">
    <source>
        <dbReference type="Pfam" id="PF04542"/>
    </source>
</evidence>
<dbReference type="GO" id="GO:0016987">
    <property type="term" value="F:sigma factor activity"/>
    <property type="evidence" value="ECO:0007669"/>
    <property type="project" value="UniProtKB-KW"/>
</dbReference>
<protein>
    <submittedName>
        <fullName evidence="7">RNA polymerase sigma-70 factor, ECF subfamily</fullName>
    </submittedName>
</protein>
<dbReference type="EMBL" id="FOLL01000008">
    <property type="protein sequence ID" value="SFC32317.1"/>
    <property type="molecule type" value="Genomic_DNA"/>
</dbReference>
<dbReference type="InterPro" id="IPR036388">
    <property type="entry name" value="WH-like_DNA-bd_sf"/>
</dbReference>
<sequence>MTPCSKRYTSRLTHLLVIMQKKKNHIHSSEEELVSLLREGDESAFSAIYERYWQVLYNSAFKRLSNRQLSTDVVQEVFCDLWTRRHTLEIRNLTTYLFHAVKYQVYKTARKDKSALHFFEKFDHLCSAPKTDTLVLEKELFHRFQVWQATLPASRRRIFEMRYEEDMPVSEIARVLGISPKTVQNQLSLLHVDLKTKMLSLFLLFLLTSL</sequence>
<dbReference type="NCBIfam" id="TIGR02937">
    <property type="entry name" value="sigma70-ECF"/>
    <property type="match status" value="1"/>
</dbReference>
<dbReference type="GO" id="GO:0003677">
    <property type="term" value="F:DNA binding"/>
    <property type="evidence" value="ECO:0007669"/>
    <property type="project" value="InterPro"/>
</dbReference>
<dbReference type="InterPro" id="IPR007627">
    <property type="entry name" value="RNA_pol_sigma70_r2"/>
</dbReference>
<name>A0A1I1I7R2_9SPHI</name>
<dbReference type="InterPro" id="IPR039425">
    <property type="entry name" value="RNA_pol_sigma-70-like"/>
</dbReference>
<dbReference type="Pfam" id="PF08281">
    <property type="entry name" value="Sigma70_r4_2"/>
    <property type="match status" value="1"/>
</dbReference>
<dbReference type="Gene3D" id="1.10.10.10">
    <property type="entry name" value="Winged helix-like DNA-binding domain superfamily/Winged helix DNA-binding domain"/>
    <property type="match status" value="1"/>
</dbReference>
<dbReference type="STRING" id="623281.SAMN05421747_108126"/>
<evidence type="ECO:0000256" key="4">
    <source>
        <dbReference type="ARBA" id="ARBA00023163"/>
    </source>
</evidence>
<keyword evidence="4" id="KW-0804">Transcription</keyword>
<evidence type="ECO:0000259" key="6">
    <source>
        <dbReference type="Pfam" id="PF08281"/>
    </source>
</evidence>
<dbReference type="GO" id="GO:0006352">
    <property type="term" value="P:DNA-templated transcription initiation"/>
    <property type="evidence" value="ECO:0007669"/>
    <property type="project" value="InterPro"/>
</dbReference>
<keyword evidence="3" id="KW-0731">Sigma factor</keyword>
<reference evidence="7 8" key="1">
    <citation type="submission" date="2016-10" db="EMBL/GenBank/DDBJ databases">
        <authorList>
            <person name="de Groot N.N."/>
        </authorList>
    </citation>
    <scope>NUCLEOTIDE SEQUENCE [LARGE SCALE GENOMIC DNA]</scope>
    <source>
        <strain evidence="7 8">DSM 22900</strain>
    </source>
</reference>
<evidence type="ECO:0000256" key="1">
    <source>
        <dbReference type="ARBA" id="ARBA00010641"/>
    </source>
</evidence>
<accession>A0A1I1I7R2</accession>
<keyword evidence="2" id="KW-0805">Transcription regulation</keyword>
<comment type="similarity">
    <text evidence="1">Belongs to the sigma-70 factor family. ECF subfamily.</text>
</comment>
<evidence type="ECO:0000256" key="2">
    <source>
        <dbReference type="ARBA" id="ARBA00023015"/>
    </source>
</evidence>
<gene>
    <name evidence="7" type="ORF">SAMN05421747_108126</name>
</gene>
<dbReference type="InterPro" id="IPR013249">
    <property type="entry name" value="RNA_pol_sigma70_r4_t2"/>
</dbReference>
<dbReference type="InterPro" id="IPR013324">
    <property type="entry name" value="RNA_pol_sigma_r3/r4-like"/>
</dbReference>
<feature type="domain" description="RNA polymerase sigma factor 70 region 4 type 2" evidence="6">
    <location>
        <begin position="150"/>
        <end position="188"/>
    </location>
</feature>
<dbReference type="AlphaFoldDB" id="A0A1I1I7R2"/>
<feature type="domain" description="RNA polymerase sigma-70 region 2" evidence="5">
    <location>
        <begin position="48"/>
        <end position="113"/>
    </location>
</feature>